<protein>
    <submittedName>
        <fullName evidence="6">ABC-type amino acid transport/signal transduction systems, periplasmic component/domain</fullName>
    </submittedName>
</protein>
<evidence type="ECO:0000313" key="7">
    <source>
        <dbReference type="Proteomes" id="UP000294820"/>
    </source>
</evidence>
<keyword evidence="3" id="KW-0732">Signal</keyword>
<sequence>MGFPVCGYLARILLLFSATKVSIFLLKNLWFQSNLTGGTAMKIGKRFLAVAGAALLMVQAGQAMADQLQDIQQRGVLRVAVPQDFPPFGSVGTDLQPQGYDIDMARYLASEMKLKLQLVPVTSANRVPYLQTDKVDLVISSLGKNAEREKVIDFSRAYAPFFLGVFGAKETAVDKPEALQGQTVGVTRGAVEDMVLSEIAPKTADIKRYEDNNTTLSAYLSGQVQYIATGNLVVAAITEKNPAKAPVAKFMLKDSPCYIGLKKDEPALKAKVNELIEKAVKDNTLNGLSEKWLKAPLPANLGA</sequence>
<dbReference type="Proteomes" id="UP000294820">
    <property type="component" value="Chromosome 1"/>
</dbReference>
<dbReference type="InterPro" id="IPR018313">
    <property type="entry name" value="SBP_3_CS"/>
</dbReference>
<feature type="domain" description="Solute-binding protein family 3/N-terminal" evidence="5">
    <location>
        <begin position="76"/>
        <end position="296"/>
    </location>
</feature>
<dbReference type="Gene3D" id="3.40.190.10">
    <property type="entry name" value="Periplasmic binding protein-like II"/>
    <property type="match status" value="2"/>
</dbReference>
<comment type="subcellular location">
    <subcellularLocation>
        <location evidence="1">Cell envelope</location>
    </subcellularLocation>
</comment>
<comment type="similarity">
    <text evidence="2 4">Belongs to the bacterial solute-binding protein 3 family.</text>
</comment>
<accession>A0A375AEG4</accession>
<dbReference type="EMBL" id="LT615367">
    <property type="protein sequence ID" value="SLM64281.1"/>
    <property type="molecule type" value="Genomic_DNA"/>
</dbReference>
<evidence type="ECO:0000256" key="1">
    <source>
        <dbReference type="ARBA" id="ARBA00004196"/>
    </source>
</evidence>
<dbReference type="KEGG" id="daq:DAQ1742_03476"/>
<dbReference type="CDD" id="cd01072">
    <property type="entry name" value="PBP2_SMa0082_like"/>
    <property type="match status" value="1"/>
</dbReference>
<evidence type="ECO:0000313" key="6">
    <source>
        <dbReference type="EMBL" id="SLM64281.1"/>
    </source>
</evidence>
<dbReference type="Pfam" id="PF00497">
    <property type="entry name" value="SBP_bac_3"/>
    <property type="match status" value="1"/>
</dbReference>
<dbReference type="GO" id="GO:0030288">
    <property type="term" value="C:outer membrane-bounded periplasmic space"/>
    <property type="evidence" value="ECO:0007669"/>
    <property type="project" value="UniProtKB-ARBA"/>
</dbReference>
<proteinExistence type="inferred from homology"/>
<evidence type="ECO:0000256" key="4">
    <source>
        <dbReference type="RuleBase" id="RU003744"/>
    </source>
</evidence>
<dbReference type="PANTHER" id="PTHR35936">
    <property type="entry name" value="MEMBRANE-BOUND LYTIC MUREIN TRANSGLYCOSYLASE F"/>
    <property type="match status" value="1"/>
</dbReference>
<evidence type="ECO:0000259" key="5">
    <source>
        <dbReference type="SMART" id="SM00062"/>
    </source>
</evidence>
<evidence type="ECO:0000256" key="2">
    <source>
        <dbReference type="ARBA" id="ARBA00010333"/>
    </source>
</evidence>
<evidence type="ECO:0000256" key="3">
    <source>
        <dbReference type="ARBA" id="ARBA00022729"/>
    </source>
</evidence>
<reference evidence="6 7" key="1">
    <citation type="submission" date="2016-09" db="EMBL/GenBank/DDBJ databases">
        <authorList>
            <person name="Reverchon S."/>
            <person name="Nasser W."/>
            <person name="Leonard S."/>
            <person name="Brochier C."/>
            <person name="Duprey A."/>
        </authorList>
    </citation>
    <scope>NUCLEOTIDE SEQUENCE [LARGE SCALE GENOMIC DNA]</scope>
    <source>
        <strain evidence="6 7">174/2</strain>
    </source>
</reference>
<keyword evidence="7" id="KW-1185">Reference proteome</keyword>
<dbReference type="PANTHER" id="PTHR35936:SF37">
    <property type="entry name" value="AMINO ACID ABC TRANSPORTER SUBSTRATE-BINDING PROTEIN"/>
    <property type="match status" value="1"/>
</dbReference>
<organism evidence="6 7">
    <name type="scientific">Dickeya aquatica</name>
    <dbReference type="NCBI Taxonomy" id="1401087"/>
    <lineage>
        <taxon>Bacteria</taxon>
        <taxon>Pseudomonadati</taxon>
        <taxon>Pseudomonadota</taxon>
        <taxon>Gammaproteobacteria</taxon>
        <taxon>Enterobacterales</taxon>
        <taxon>Pectobacteriaceae</taxon>
        <taxon>Dickeya</taxon>
    </lineage>
</organism>
<gene>
    <name evidence="6" type="ORF">DAQ1742_03476</name>
</gene>
<dbReference type="SMART" id="SM00062">
    <property type="entry name" value="PBPb"/>
    <property type="match status" value="1"/>
</dbReference>
<dbReference type="AlphaFoldDB" id="A0A375AEG4"/>
<name>A0A375AEG4_9GAMM</name>
<dbReference type="PROSITE" id="PS01039">
    <property type="entry name" value="SBP_BACTERIAL_3"/>
    <property type="match status" value="1"/>
</dbReference>
<dbReference type="SUPFAM" id="SSF53850">
    <property type="entry name" value="Periplasmic binding protein-like II"/>
    <property type="match status" value="1"/>
</dbReference>
<dbReference type="InterPro" id="IPR001638">
    <property type="entry name" value="Solute-binding_3/MltF_N"/>
</dbReference>